<dbReference type="PANTHER" id="PTHR40044">
    <property type="entry name" value="INTEGRAL MEMBRANE PROTEIN-RELATED"/>
    <property type="match status" value="1"/>
</dbReference>
<protein>
    <submittedName>
        <fullName evidence="2">Queuosine transporter QueT</fullName>
    </submittedName>
</protein>
<keyword evidence="1" id="KW-0812">Transmembrane</keyword>
<organism evidence="2 3">
    <name type="scientific">Atribacter laminatus</name>
    <dbReference type="NCBI Taxonomy" id="2847778"/>
    <lineage>
        <taxon>Bacteria</taxon>
        <taxon>Pseudomonadati</taxon>
        <taxon>Atribacterota</taxon>
        <taxon>Atribacteria</taxon>
        <taxon>Atribacterales</taxon>
        <taxon>Atribacteraceae</taxon>
        <taxon>Atribacter</taxon>
    </lineage>
</organism>
<evidence type="ECO:0000313" key="2">
    <source>
        <dbReference type="EMBL" id="QPM69254.1"/>
    </source>
</evidence>
<evidence type="ECO:0000256" key="1">
    <source>
        <dbReference type="SAM" id="Phobius"/>
    </source>
</evidence>
<dbReference type="Pfam" id="PF06177">
    <property type="entry name" value="QueT"/>
    <property type="match status" value="1"/>
</dbReference>
<keyword evidence="3" id="KW-1185">Reference proteome</keyword>
<accession>A0A7T1ANN0</accession>
<reference evidence="2 3" key="1">
    <citation type="journal article" date="2021" name="Nat. Commun.">
        <title>Isolation of a member of the candidate phylum Atribacteria reveals a unique cell membrane structure.</title>
        <authorList>
            <person name="Taiki K."/>
            <person name="Nobu M.K."/>
            <person name="Kusada H."/>
            <person name="Meng X.-Y."/>
            <person name="Hosoki N."/>
            <person name="Uematsu K."/>
            <person name="Yoshioka H."/>
            <person name="Kamagata Y."/>
            <person name="Tamaki H."/>
        </authorList>
    </citation>
    <scope>NUCLEOTIDE SEQUENCE [LARGE SCALE GENOMIC DNA]</scope>
    <source>
        <strain evidence="2 3">RT761</strain>
    </source>
</reference>
<dbReference type="RefSeq" id="WP_218111731.1">
    <property type="nucleotide sequence ID" value="NZ_CP065383.1"/>
</dbReference>
<feature type="transmembrane region" description="Helical" evidence="1">
    <location>
        <begin position="91"/>
        <end position="111"/>
    </location>
</feature>
<dbReference type="KEGG" id="alam:RT761_02484"/>
<dbReference type="EMBL" id="CP065383">
    <property type="protein sequence ID" value="QPM69254.1"/>
    <property type="molecule type" value="Genomic_DNA"/>
</dbReference>
<proteinExistence type="predicted"/>
<feature type="transmembrane region" description="Helical" evidence="1">
    <location>
        <begin position="123"/>
        <end position="145"/>
    </location>
</feature>
<dbReference type="Proteomes" id="UP000594463">
    <property type="component" value="Chromosome"/>
</dbReference>
<dbReference type="PIRSF" id="PIRSF031501">
    <property type="entry name" value="QueT"/>
    <property type="match status" value="1"/>
</dbReference>
<dbReference type="InterPro" id="IPR010387">
    <property type="entry name" value="QueT"/>
</dbReference>
<dbReference type="PANTHER" id="PTHR40044:SF1">
    <property type="entry name" value="INTEGRAL MEMBRANE PROTEIN"/>
    <property type="match status" value="1"/>
</dbReference>
<keyword evidence="1" id="KW-0472">Membrane</keyword>
<feature type="transmembrane region" description="Helical" evidence="1">
    <location>
        <begin position="51"/>
        <end position="84"/>
    </location>
</feature>
<name>A0A7T1ANN0_ATRLM</name>
<gene>
    <name evidence="2" type="primary">queT</name>
    <name evidence="2" type="ORF">RT761_02484</name>
</gene>
<sequence>MKKLPRMALIAALYAAFTILPPFYAFAYGPIQIRVAEAFTVLPFLFPETIFGLTIGCFLANLLGQVGFLDIVFGTLITFLAALVTSKMKKAYLAPLPPVLFNSFGVSLYLAKLFQVPYFYSVFYIMIGELIACYGIGYPILKILLKRGIVRR</sequence>
<keyword evidence="1" id="KW-1133">Transmembrane helix</keyword>
<evidence type="ECO:0000313" key="3">
    <source>
        <dbReference type="Proteomes" id="UP000594463"/>
    </source>
</evidence>
<dbReference type="AlphaFoldDB" id="A0A7T1ANN0"/>